<dbReference type="EMBL" id="KK853404">
    <property type="protein sequence ID" value="KDR07830.1"/>
    <property type="molecule type" value="Genomic_DNA"/>
</dbReference>
<protein>
    <submittedName>
        <fullName evidence="1">Uncharacterized protein</fullName>
    </submittedName>
</protein>
<accession>A0A067QUH1</accession>
<sequence length="75" mass="8514">MVGPTDEERAKCAVEVQPVHPNQLRSTTCPFYTISFAFENNLPRIFCVPMQSLQVPFLMPFYFVIGPRGLRGPLL</sequence>
<proteinExistence type="predicted"/>
<evidence type="ECO:0000313" key="2">
    <source>
        <dbReference type="Proteomes" id="UP000027135"/>
    </source>
</evidence>
<keyword evidence="2" id="KW-1185">Reference proteome</keyword>
<evidence type="ECO:0000313" key="1">
    <source>
        <dbReference type="EMBL" id="KDR07830.1"/>
    </source>
</evidence>
<dbReference type="Proteomes" id="UP000027135">
    <property type="component" value="Unassembled WGS sequence"/>
</dbReference>
<organism evidence="1 2">
    <name type="scientific">Zootermopsis nevadensis</name>
    <name type="common">Dampwood termite</name>
    <dbReference type="NCBI Taxonomy" id="136037"/>
    <lineage>
        <taxon>Eukaryota</taxon>
        <taxon>Metazoa</taxon>
        <taxon>Ecdysozoa</taxon>
        <taxon>Arthropoda</taxon>
        <taxon>Hexapoda</taxon>
        <taxon>Insecta</taxon>
        <taxon>Pterygota</taxon>
        <taxon>Neoptera</taxon>
        <taxon>Polyneoptera</taxon>
        <taxon>Dictyoptera</taxon>
        <taxon>Blattodea</taxon>
        <taxon>Blattoidea</taxon>
        <taxon>Termitoidae</taxon>
        <taxon>Termopsidae</taxon>
        <taxon>Zootermopsis</taxon>
    </lineage>
</organism>
<name>A0A067QUH1_ZOONE</name>
<dbReference type="AlphaFoldDB" id="A0A067QUH1"/>
<gene>
    <name evidence="1" type="ORF">L798_02651</name>
</gene>
<reference evidence="1 2" key="1">
    <citation type="journal article" date="2014" name="Nat. Commun.">
        <title>Molecular traces of alternative social organization in a termite genome.</title>
        <authorList>
            <person name="Terrapon N."/>
            <person name="Li C."/>
            <person name="Robertson H.M."/>
            <person name="Ji L."/>
            <person name="Meng X."/>
            <person name="Booth W."/>
            <person name="Chen Z."/>
            <person name="Childers C.P."/>
            <person name="Glastad K.M."/>
            <person name="Gokhale K."/>
            <person name="Gowin J."/>
            <person name="Gronenberg W."/>
            <person name="Hermansen R.A."/>
            <person name="Hu H."/>
            <person name="Hunt B.G."/>
            <person name="Huylmans A.K."/>
            <person name="Khalil S.M."/>
            <person name="Mitchell R.D."/>
            <person name="Munoz-Torres M.C."/>
            <person name="Mustard J.A."/>
            <person name="Pan H."/>
            <person name="Reese J.T."/>
            <person name="Scharf M.E."/>
            <person name="Sun F."/>
            <person name="Vogel H."/>
            <person name="Xiao J."/>
            <person name="Yang W."/>
            <person name="Yang Z."/>
            <person name="Yang Z."/>
            <person name="Zhou J."/>
            <person name="Zhu J."/>
            <person name="Brent C.S."/>
            <person name="Elsik C.G."/>
            <person name="Goodisman M.A."/>
            <person name="Liberles D.A."/>
            <person name="Roe R.M."/>
            <person name="Vargo E.L."/>
            <person name="Vilcinskas A."/>
            <person name="Wang J."/>
            <person name="Bornberg-Bauer E."/>
            <person name="Korb J."/>
            <person name="Zhang G."/>
            <person name="Liebig J."/>
        </authorList>
    </citation>
    <scope>NUCLEOTIDE SEQUENCE [LARGE SCALE GENOMIC DNA]</scope>
    <source>
        <tissue evidence="1">Whole organism</tissue>
    </source>
</reference>
<dbReference type="InParanoid" id="A0A067QUH1"/>